<dbReference type="Proteomes" id="UP000501205">
    <property type="component" value="Chromosome"/>
</dbReference>
<proteinExistence type="predicted"/>
<evidence type="ECO:0000256" key="1">
    <source>
        <dbReference type="SAM" id="MobiDB-lite"/>
    </source>
</evidence>
<feature type="compositionally biased region" description="Basic and acidic residues" evidence="1">
    <location>
        <begin position="1"/>
        <end position="23"/>
    </location>
</feature>
<dbReference type="InterPro" id="IPR044081">
    <property type="entry name" value="DUF5776"/>
</dbReference>
<keyword evidence="5" id="KW-1185">Reference proteome</keyword>
<evidence type="ECO:0000259" key="3">
    <source>
        <dbReference type="Pfam" id="PF19087"/>
    </source>
</evidence>
<dbReference type="RefSeq" id="WP_172497886.1">
    <property type="nucleotide sequence ID" value="NZ_CP050965.1"/>
</dbReference>
<reference evidence="4 5" key="1">
    <citation type="submission" date="2019-11" db="EMBL/GenBank/DDBJ databases">
        <title>FDA dAtabase for Regulatory Grade micrObial Sequences (FDA-ARGOS): Supporting development and validation of Infectious Disease Dx tests.</title>
        <authorList>
            <person name="Damon A."/>
            <person name="Tallon L."/>
            <person name="Sadzewicz L."/>
            <person name="Vavikolanu K."/>
            <person name="Mehta A."/>
            <person name="Aluvathingal J."/>
            <person name="Nadendla S."/>
            <person name="Myers T."/>
            <person name="Yan Y."/>
            <person name="Sichtig H."/>
        </authorList>
    </citation>
    <scope>NUCLEOTIDE SEQUENCE [LARGE SCALE GENOMIC DNA]</scope>
    <source>
        <strain evidence="4 5">FDAARGOS_740</strain>
    </source>
</reference>
<dbReference type="EMBL" id="CP050965">
    <property type="protein sequence ID" value="QIX88262.1"/>
    <property type="molecule type" value="Genomic_DNA"/>
</dbReference>
<feature type="region of interest" description="Disordered" evidence="1">
    <location>
        <begin position="662"/>
        <end position="694"/>
    </location>
</feature>
<keyword evidence="2" id="KW-0472">Membrane</keyword>
<feature type="region of interest" description="Disordered" evidence="1">
    <location>
        <begin position="89"/>
        <end position="113"/>
    </location>
</feature>
<feature type="compositionally biased region" description="Low complexity" evidence="1">
    <location>
        <begin position="674"/>
        <end position="694"/>
    </location>
</feature>
<organism evidence="4 5">
    <name type="scientific">Gemella haemolysans</name>
    <dbReference type="NCBI Taxonomy" id="1379"/>
    <lineage>
        <taxon>Bacteria</taxon>
        <taxon>Bacillati</taxon>
        <taxon>Bacillota</taxon>
        <taxon>Bacilli</taxon>
        <taxon>Bacillales</taxon>
        <taxon>Gemellaceae</taxon>
        <taxon>Gemella</taxon>
    </lineage>
</organism>
<protein>
    <submittedName>
        <fullName evidence="4">Transporter</fullName>
    </submittedName>
</protein>
<name>A0ABX6KI36_9BACL</name>
<feature type="region of interest" description="Disordered" evidence="1">
    <location>
        <begin position="1"/>
        <end position="24"/>
    </location>
</feature>
<evidence type="ECO:0000256" key="2">
    <source>
        <dbReference type="SAM" id="Phobius"/>
    </source>
</evidence>
<evidence type="ECO:0000313" key="5">
    <source>
        <dbReference type="Proteomes" id="UP000501205"/>
    </source>
</evidence>
<evidence type="ECO:0000313" key="4">
    <source>
        <dbReference type="EMBL" id="QIX88262.1"/>
    </source>
</evidence>
<feature type="domain" description="DUF5776" evidence="3">
    <location>
        <begin position="521"/>
        <end position="583"/>
    </location>
</feature>
<feature type="compositionally biased region" description="Basic and acidic residues" evidence="1">
    <location>
        <begin position="662"/>
        <end position="673"/>
    </location>
</feature>
<sequence length="694" mass="81696">MSKEEKDIVVKNDTTDTTEEKDNSTSFFGRFKKQVKTLNFKNNESKENSNSHIDESAIEKELREKEKEVKKQEQELKKRALELEKAKKQFEEQQRKIEEEKKKNELARAEKERLEKERIAREKELERQRIEKEKAEKREQERLEKERIAREKELERQRIEKEKAEKREQERLEKERIAREKELERQRIEKEKAEKREQERLEKERIAREKELERQRIEKEKAEQREKERLEKERIEKEQEEKRKREFRRKEKEFKLSEDKKKLELLQKENEMREHENTLLSLQTSLISLEDKIEEKKLTISTLKNRKTDKEKIMLEEKRLSVLNSQRQVVLKDITTEKKAIEKIQKNLDIEYKLDGLKKEIHSIKKEVVNEDETAFKVKYIDNKSKNIFVVSLLSIKAFISKSILRNKVENYDKIQKVSKNIKVRIATSIILALLLSICFLVTLKFISSAKEHYVGFGETNNSAVDTTDELKKQKEAEEKEKILKAQEQANAVRIDSEAQDEEITAKLAGTFSSYSFDVDREVTVNKKIHAFKSASWSEPGDVIEPGTKLTVDKIVSPAGYIMYHISSGNLQGQYITANEKFVSVDKKNDQLENFISRPVAIKFLTTQNIYSDESLSSVRSTYGNGAQLNITGIGISKNNRLIYHVADGSFVPVNPVRVTETNREAPKQKNNDNKNTTNSQNTQNQNTQKRTTR</sequence>
<dbReference type="Pfam" id="PF19087">
    <property type="entry name" value="DUF5776"/>
    <property type="match status" value="1"/>
</dbReference>
<feature type="transmembrane region" description="Helical" evidence="2">
    <location>
        <begin position="388"/>
        <end position="405"/>
    </location>
</feature>
<accession>A0ABX6KI36</accession>
<feature type="transmembrane region" description="Helical" evidence="2">
    <location>
        <begin position="426"/>
        <end position="447"/>
    </location>
</feature>
<keyword evidence="2" id="KW-1133">Transmembrane helix</keyword>
<gene>
    <name evidence="4" type="ORF">FOC48_05555</name>
</gene>
<feature type="region of interest" description="Disordered" evidence="1">
    <location>
        <begin position="217"/>
        <end position="241"/>
    </location>
</feature>
<keyword evidence="2" id="KW-0812">Transmembrane</keyword>